<accession>A0AAD8E9E8</accession>
<dbReference type="EMBL" id="JASPKZ010007842">
    <property type="protein sequence ID" value="KAJ9581756.1"/>
    <property type="molecule type" value="Genomic_DNA"/>
</dbReference>
<dbReference type="InterPro" id="IPR000305">
    <property type="entry name" value="GIY-YIG_endonuc"/>
</dbReference>
<keyword evidence="3" id="KW-1185">Reference proteome</keyword>
<evidence type="ECO:0000313" key="3">
    <source>
        <dbReference type="Proteomes" id="UP001233999"/>
    </source>
</evidence>
<evidence type="ECO:0000259" key="1">
    <source>
        <dbReference type="PROSITE" id="PS50164"/>
    </source>
</evidence>
<feature type="non-terminal residue" evidence="2">
    <location>
        <position position="278"/>
    </location>
</feature>
<dbReference type="PROSITE" id="PS50164">
    <property type="entry name" value="GIY_YIG"/>
    <property type="match status" value="1"/>
</dbReference>
<dbReference type="PANTHER" id="PTHR21301:SF10">
    <property type="entry name" value="REVERSE TRANSCRIPTASE DOMAIN-CONTAINING PROTEIN"/>
    <property type="match status" value="1"/>
</dbReference>
<protein>
    <recommendedName>
        <fullName evidence="1">GIY-YIG domain-containing protein</fullName>
    </recommendedName>
</protein>
<comment type="caution">
    <text evidence="2">The sequence shown here is derived from an EMBL/GenBank/DDBJ whole genome shotgun (WGS) entry which is preliminary data.</text>
</comment>
<dbReference type="InterPro" id="IPR035901">
    <property type="entry name" value="GIY-YIG_endonuc_sf"/>
</dbReference>
<dbReference type="PANTHER" id="PTHR21301">
    <property type="entry name" value="REVERSE TRANSCRIPTASE"/>
    <property type="match status" value="1"/>
</dbReference>
<proteinExistence type="predicted"/>
<feature type="non-terminal residue" evidence="2">
    <location>
        <position position="1"/>
    </location>
</feature>
<dbReference type="SUPFAM" id="SSF82771">
    <property type="entry name" value="GIY-YIG endonuclease"/>
    <property type="match status" value="1"/>
</dbReference>
<sequence length="278" mass="32766">RSPTYQIARWLCSEYKNMGGFENLSIDNSLELIEDFKHRELEPTDRLVSFDVVSLFPKKDRRIHHFDKIVHRTNVLYIQWEILQTKFWTFHGKPTISLSGQFIHGAKLKNTHKDNYIKASGFNHFAHKEAVFNSLTHRLNEYSLYKIIKTNKNEKIGQEYKSGIYQIKCQDCDKIYIGKTKRNLKTRLKEHLRNVKKGEVDKCSSTFIISSLIRKSFFKTGRDFGCRASDDYVIKSTIHDLVRPLVQYKIRNTREGVRFSPKKNYTKLAKICEAIYES</sequence>
<evidence type="ECO:0000313" key="2">
    <source>
        <dbReference type="EMBL" id="KAJ9581756.1"/>
    </source>
</evidence>
<reference evidence="2" key="2">
    <citation type="submission" date="2023-05" db="EMBL/GenBank/DDBJ databases">
        <authorList>
            <person name="Fouks B."/>
        </authorList>
    </citation>
    <scope>NUCLEOTIDE SEQUENCE</scope>
    <source>
        <strain evidence="2">Stay&amp;Tobe</strain>
        <tissue evidence="2">Testes</tissue>
    </source>
</reference>
<name>A0AAD8E9E8_DIPPU</name>
<dbReference type="Gene3D" id="3.40.1440.10">
    <property type="entry name" value="GIY-YIG endonuclease"/>
    <property type="match status" value="1"/>
</dbReference>
<feature type="domain" description="GIY-YIG" evidence="1">
    <location>
        <begin position="160"/>
        <end position="265"/>
    </location>
</feature>
<dbReference type="Proteomes" id="UP001233999">
    <property type="component" value="Unassembled WGS sequence"/>
</dbReference>
<organism evidence="2 3">
    <name type="scientific">Diploptera punctata</name>
    <name type="common">Pacific beetle cockroach</name>
    <dbReference type="NCBI Taxonomy" id="6984"/>
    <lineage>
        <taxon>Eukaryota</taxon>
        <taxon>Metazoa</taxon>
        <taxon>Ecdysozoa</taxon>
        <taxon>Arthropoda</taxon>
        <taxon>Hexapoda</taxon>
        <taxon>Insecta</taxon>
        <taxon>Pterygota</taxon>
        <taxon>Neoptera</taxon>
        <taxon>Polyneoptera</taxon>
        <taxon>Dictyoptera</taxon>
        <taxon>Blattodea</taxon>
        <taxon>Blaberoidea</taxon>
        <taxon>Blaberidae</taxon>
        <taxon>Diplopterinae</taxon>
        <taxon>Diploptera</taxon>
    </lineage>
</organism>
<gene>
    <name evidence="2" type="ORF">L9F63_003825</name>
</gene>
<reference evidence="2" key="1">
    <citation type="journal article" date="2023" name="IScience">
        <title>Live-bearing cockroach genome reveals convergent evolutionary mechanisms linked to viviparity in insects and beyond.</title>
        <authorList>
            <person name="Fouks B."/>
            <person name="Harrison M.C."/>
            <person name="Mikhailova A.A."/>
            <person name="Marchal E."/>
            <person name="English S."/>
            <person name="Carruthers M."/>
            <person name="Jennings E.C."/>
            <person name="Chiamaka E.L."/>
            <person name="Frigard R.A."/>
            <person name="Pippel M."/>
            <person name="Attardo G.M."/>
            <person name="Benoit J.B."/>
            <person name="Bornberg-Bauer E."/>
            <person name="Tobe S.S."/>
        </authorList>
    </citation>
    <scope>NUCLEOTIDE SEQUENCE</scope>
    <source>
        <strain evidence="2">Stay&amp;Tobe</strain>
    </source>
</reference>
<dbReference type="AlphaFoldDB" id="A0AAD8E9E8"/>
<dbReference type="Pfam" id="PF01541">
    <property type="entry name" value="GIY-YIG"/>
    <property type="match status" value="1"/>
</dbReference>